<proteinExistence type="predicted"/>
<evidence type="ECO:0000313" key="3">
    <source>
        <dbReference type="Proteomes" id="UP000319209"/>
    </source>
</evidence>
<accession>A0A516GSH8</accession>
<gene>
    <name evidence="2" type="ORF">FNB79_11030</name>
</gene>
<sequence length="89" mass="10595">MDNTANEHNNNKQQEREYRAQNGHANLSDLQKKWNAIQEEYRNQYPEVTAEDVDFQTDEFDALTTRLAKRTNKSTEAVKQEIKDWDYKS</sequence>
<feature type="compositionally biased region" description="Basic and acidic residues" evidence="1">
    <location>
        <begin position="9"/>
        <end position="19"/>
    </location>
</feature>
<dbReference type="KEGG" id="fop:FNB79_11030"/>
<dbReference type="AlphaFoldDB" id="A0A516GSH8"/>
<dbReference type="EMBL" id="CP041637">
    <property type="protein sequence ID" value="QDO94474.1"/>
    <property type="molecule type" value="Genomic_DNA"/>
</dbReference>
<feature type="region of interest" description="Disordered" evidence="1">
    <location>
        <begin position="1"/>
        <end position="24"/>
    </location>
</feature>
<evidence type="ECO:0000313" key="2">
    <source>
        <dbReference type="EMBL" id="QDO94474.1"/>
    </source>
</evidence>
<dbReference type="Gene3D" id="1.10.1470.10">
    <property type="entry name" value="YjbJ"/>
    <property type="match status" value="1"/>
</dbReference>
<dbReference type="Proteomes" id="UP000319209">
    <property type="component" value="Chromosome"/>
</dbReference>
<dbReference type="OrthoDB" id="1454446at2"/>
<keyword evidence="3" id="KW-1185">Reference proteome</keyword>
<evidence type="ECO:0000256" key="1">
    <source>
        <dbReference type="SAM" id="MobiDB-lite"/>
    </source>
</evidence>
<protein>
    <recommendedName>
        <fullName evidence="4">CsbD family protein</fullName>
    </recommendedName>
</protein>
<evidence type="ECO:0008006" key="4">
    <source>
        <dbReference type="Google" id="ProtNLM"/>
    </source>
</evidence>
<organism evidence="2 3">
    <name type="scientific">Formosa sediminum</name>
    <dbReference type="NCBI Taxonomy" id="2594004"/>
    <lineage>
        <taxon>Bacteria</taxon>
        <taxon>Pseudomonadati</taxon>
        <taxon>Bacteroidota</taxon>
        <taxon>Flavobacteriia</taxon>
        <taxon>Flavobacteriales</taxon>
        <taxon>Flavobacteriaceae</taxon>
        <taxon>Formosa</taxon>
    </lineage>
</organism>
<dbReference type="RefSeq" id="WP_143381359.1">
    <property type="nucleotide sequence ID" value="NZ_CP041637.1"/>
</dbReference>
<reference evidence="2 3" key="1">
    <citation type="submission" date="2019-07" db="EMBL/GenBank/DDBJ databases">
        <title>Genome sequencing for Formosa sp. PS13.</title>
        <authorList>
            <person name="Park S.-J."/>
        </authorList>
    </citation>
    <scope>NUCLEOTIDE SEQUENCE [LARGE SCALE GENOMIC DNA]</scope>
    <source>
        <strain evidence="2 3">PS13</strain>
    </source>
</reference>
<name>A0A516GSH8_9FLAO</name>
<dbReference type="InterPro" id="IPR036629">
    <property type="entry name" value="YjbJ_sf"/>
</dbReference>